<accession>F3CGU4</accession>
<evidence type="ECO:0000313" key="2">
    <source>
        <dbReference type="Proteomes" id="UP000005466"/>
    </source>
</evidence>
<proteinExistence type="predicted"/>
<feature type="non-terminal residue" evidence="1">
    <location>
        <position position="66"/>
    </location>
</feature>
<evidence type="ECO:0000313" key="1">
    <source>
        <dbReference type="EMBL" id="EGH18486.1"/>
    </source>
</evidence>
<organism evidence="1 2">
    <name type="scientific">Pseudomonas savastanoi pv. glycinea str. race 4</name>
    <dbReference type="NCBI Taxonomy" id="875330"/>
    <lineage>
        <taxon>Bacteria</taxon>
        <taxon>Pseudomonadati</taxon>
        <taxon>Pseudomonadota</taxon>
        <taxon>Gammaproteobacteria</taxon>
        <taxon>Pseudomonadales</taxon>
        <taxon>Pseudomonadaceae</taxon>
        <taxon>Pseudomonas</taxon>
    </lineage>
</organism>
<dbReference type="EMBL" id="ADWY01002788">
    <property type="protein sequence ID" value="EGH18486.1"/>
    <property type="molecule type" value="Genomic_DNA"/>
</dbReference>
<protein>
    <submittedName>
        <fullName evidence="1">Uncharacterized protein</fullName>
    </submittedName>
</protein>
<reference evidence="1 2" key="1">
    <citation type="journal article" date="2011" name="PLoS Pathog.">
        <title>Dynamic evolution of pathogenicity revealed by sequencing and comparative genomics of 19 Pseudomonas syringae isolates.</title>
        <authorList>
            <person name="Baltrus D.A."/>
            <person name="Nishimura M.T."/>
            <person name="Romanchuk A."/>
            <person name="Chang J.H."/>
            <person name="Mukhtar M.S."/>
            <person name="Cherkis K."/>
            <person name="Roach J."/>
            <person name="Grant S.R."/>
            <person name="Jones C.D."/>
            <person name="Dangl J.L."/>
        </authorList>
    </citation>
    <scope>NUCLEOTIDE SEQUENCE [LARGE SCALE GENOMIC DNA]</scope>
    <source>
        <strain evidence="2">race 4</strain>
    </source>
</reference>
<comment type="caution">
    <text evidence="1">The sequence shown here is derived from an EMBL/GenBank/DDBJ whole genome shotgun (WGS) entry which is preliminary data.</text>
</comment>
<sequence>MHGFIRNIDHIGAPLGIEMSEHNITPWQKQEVWQLQAASYKQECGALACSLRLIDPYPEFPSGSTP</sequence>
<gene>
    <name evidence="1" type="ORF">Pgy4_36575</name>
</gene>
<dbReference type="AlphaFoldDB" id="F3CGU4"/>
<dbReference type="Proteomes" id="UP000005466">
    <property type="component" value="Unassembled WGS sequence"/>
</dbReference>
<name>F3CGU4_PSESG</name>